<feature type="chain" id="PRO_5002254333" description="chitinase" evidence="15">
    <location>
        <begin position="22"/>
        <end position="376"/>
    </location>
</feature>
<evidence type="ECO:0000256" key="10">
    <source>
        <dbReference type="ARBA" id="ARBA00023295"/>
    </source>
</evidence>
<dbReference type="Pfam" id="PF00722">
    <property type="entry name" value="Glyco_hydro_16"/>
    <property type="match status" value="1"/>
</dbReference>
<evidence type="ECO:0000256" key="9">
    <source>
        <dbReference type="ARBA" id="ARBA00023180"/>
    </source>
</evidence>
<keyword evidence="5" id="KW-0808">Transferase</keyword>
<comment type="similarity">
    <text evidence="12">Belongs to the glycosyl hydrolase 16 family. CRH1 subfamily.</text>
</comment>
<dbReference type="PANTHER" id="PTHR10963">
    <property type="entry name" value="GLYCOSYL HYDROLASE-RELATED"/>
    <property type="match status" value="1"/>
</dbReference>
<evidence type="ECO:0000256" key="7">
    <source>
        <dbReference type="ARBA" id="ARBA00022801"/>
    </source>
</evidence>
<dbReference type="GO" id="GO:0008843">
    <property type="term" value="F:endochitinase activity"/>
    <property type="evidence" value="ECO:0007669"/>
    <property type="project" value="UniProtKB-EC"/>
</dbReference>
<evidence type="ECO:0000256" key="12">
    <source>
        <dbReference type="ARBA" id="ARBA00038074"/>
    </source>
</evidence>
<accession>A0A0D2BAD0</accession>
<sequence length="376" mass="41206">MAARILLAAMTVFAAVQHAVAQTWTYCNPLNKTCPPDPALGGFASFDMTQKVDPAVWNTTAGPMSYTSNGAEFTISERGQSPTIQSQFYIMFGSVSVILKAASGTGIISSIVLESDDLDEIDWEWMGGNTTHVETNFFGKGNTTTYNRAIYYPVDDPQNSWHNYTVHWTAEQLQWWIDGQMVRSLDYDGNGTLNGYNYPQTPMTVRLGIWAGGDPKQPEGVIQWAGGITDYKDIYTMMVKSVNVTDFSTGKQYTYSDMSGSWQSIKATAGNSTILNEIYQKHGVTGLWDRLTTGAKSGIVIGAISAAGVLLAALLVCCVVQARKGKKEKAIADAQWEKEQAEFNEYRMQMLNGGFSKSANTVPQHTSYAQGPTGKF</sequence>
<reference evidence="17 18" key="1">
    <citation type="submission" date="2015-01" db="EMBL/GenBank/DDBJ databases">
        <title>The Genome Sequence of Ochroconis gallopava CBS43764.</title>
        <authorList>
            <consortium name="The Broad Institute Genomics Platform"/>
            <person name="Cuomo C."/>
            <person name="de Hoog S."/>
            <person name="Gorbushina A."/>
            <person name="Stielow B."/>
            <person name="Teixiera M."/>
            <person name="Abouelleil A."/>
            <person name="Chapman S.B."/>
            <person name="Priest M."/>
            <person name="Young S.K."/>
            <person name="Wortman J."/>
            <person name="Nusbaum C."/>
            <person name="Birren B."/>
        </authorList>
    </citation>
    <scope>NUCLEOTIDE SEQUENCE [LARGE SCALE GENOMIC DNA]</scope>
    <source>
        <strain evidence="17 18">CBS 43764</strain>
    </source>
</reference>
<feature type="transmembrane region" description="Helical" evidence="14">
    <location>
        <begin position="299"/>
        <end position="320"/>
    </location>
</feature>
<keyword evidence="14" id="KW-0812">Transmembrane</keyword>
<evidence type="ECO:0000256" key="4">
    <source>
        <dbReference type="ARBA" id="ARBA00022676"/>
    </source>
</evidence>
<dbReference type="FunFam" id="2.60.120.200:FF:000152">
    <property type="entry name" value="Cell wall glucanase"/>
    <property type="match status" value="1"/>
</dbReference>
<dbReference type="PROSITE" id="PS51762">
    <property type="entry name" value="GH16_2"/>
    <property type="match status" value="1"/>
</dbReference>
<dbReference type="AlphaFoldDB" id="A0A0D2BAD0"/>
<dbReference type="GO" id="GO:0009277">
    <property type="term" value="C:fungal-type cell wall"/>
    <property type="evidence" value="ECO:0007669"/>
    <property type="project" value="TreeGrafter"/>
</dbReference>
<comment type="function">
    <text evidence="13">Dual chitinase/transglycosylase that plays a role in cell wall architecture. Chitinase and transglycosylase activities are coupled. Required for the polysaccharide cross-linking at the septa and the cell wall. More specifically, transfers chitin to 1,6-beta-glucan in the cell wall.</text>
</comment>
<keyword evidence="4" id="KW-0328">Glycosyltransferase</keyword>
<keyword evidence="18" id="KW-1185">Reference proteome</keyword>
<comment type="catalytic activity">
    <reaction evidence="1">
        <text>Random endo-hydrolysis of N-acetyl-beta-D-glucosaminide (1-&gt;4)-beta-linkages in chitin and chitodextrins.</text>
        <dbReference type="EC" id="3.2.1.14"/>
    </reaction>
</comment>
<keyword evidence="14" id="KW-1133">Transmembrane helix</keyword>
<evidence type="ECO:0000256" key="1">
    <source>
        <dbReference type="ARBA" id="ARBA00000822"/>
    </source>
</evidence>
<name>A0A0D2BAD0_9PEZI</name>
<dbReference type="VEuPathDB" id="FungiDB:PV09_01212"/>
<gene>
    <name evidence="17" type="ORF">PV09_01212</name>
</gene>
<evidence type="ECO:0000313" key="17">
    <source>
        <dbReference type="EMBL" id="KIW08294.1"/>
    </source>
</evidence>
<dbReference type="InterPro" id="IPR013320">
    <property type="entry name" value="ConA-like_dom_sf"/>
</dbReference>
<organism evidence="17 18">
    <name type="scientific">Verruconis gallopava</name>
    <dbReference type="NCBI Taxonomy" id="253628"/>
    <lineage>
        <taxon>Eukaryota</taxon>
        <taxon>Fungi</taxon>
        <taxon>Dikarya</taxon>
        <taxon>Ascomycota</taxon>
        <taxon>Pezizomycotina</taxon>
        <taxon>Dothideomycetes</taxon>
        <taxon>Pleosporomycetidae</taxon>
        <taxon>Venturiales</taxon>
        <taxon>Sympoventuriaceae</taxon>
        <taxon>Verruconis</taxon>
    </lineage>
</organism>
<dbReference type="GO" id="GO:0005975">
    <property type="term" value="P:carbohydrate metabolic process"/>
    <property type="evidence" value="ECO:0007669"/>
    <property type="project" value="InterPro"/>
</dbReference>
<feature type="domain" description="GH16" evidence="16">
    <location>
        <begin position="28"/>
        <end position="233"/>
    </location>
</feature>
<evidence type="ECO:0000256" key="11">
    <source>
        <dbReference type="ARBA" id="ARBA00023316"/>
    </source>
</evidence>
<dbReference type="CDD" id="cd02183">
    <property type="entry name" value="GH16_fungal_CRH1_transglycosylase"/>
    <property type="match status" value="1"/>
</dbReference>
<keyword evidence="6 15" id="KW-0732">Signal</keyword>
<dbReference type="OrthoDB" id="4781at2759"/>
<dbReference type="GO" id="GO:0016020">
    <property type="term" value="C:membrane"/>
    <property type="evidence" value="ECO:0007669"/>
    <property type="project" value="UniProtKB-SubCell"/>
</dbReference>
<dbReference type="STRING" id="253628.A0A0D2BAD0"/>
<dbReference type="EMBL" id="KN847531">
    <property type="protein sequence ID" value="KIW08294.1"/>
    <property type="molecule type" value="Genomic_DNA"/>
</dbReference>
<keyword evidence="7" id="KW-0378">Hydrolase</keyword>
<comment type="subcellular location">
    <subcellularLocation>
        <location evidence="2">Membrane</location>
    </subcellularLocation>
</comment>
<feature type="signal peptide" evidence="15">
    <location>
        <begin position="1"/>
        <end position="21"/>
    </location>
</feature>
<dbReference type="GO" id="GO:0031505">
    <property type="term" value="P:fungal-type cell wall organization"/>
    <property type="evidence" value="ECO:0007669"/>
    <property type="project" value="TreeGrafter"/>
</dbReference>
<evidence type="ECO:0000256" key="3">
    <source>
        <dbReference type="ARBA" id="ARBA00012729"/>
    </source>
</evidence>
<evidence type="ECO:0000313" key="18">
    <source>
        <dbReference type="Proteomes" id="UP000053259"/>
    </source>
</evidence>
<dbReference type="Gene3D" id="2.60.120.200">
    <property type="match status" value="1"/>
</dbReference>
<dbReference type="GeneID" id="27309185"/>
<evidence type="ECO:0000259" key="16">
    <source>
        <dbReference type="PROSITE" id="PS51762"/>
    </source>
</evidence>
<keyword evidence="10" id="KW-0326">Glycosidase</keyword>
<evidence type="ECO:0000256" key="2">
    <source>
        <dbReference type="ARBA" id="ARBA00004370"/>
    </source>
</evidence>
<evidence type="ECO:0000256" key="5">
    <source>
        <dbReference type="ARBA" id="ARBA00022679"/>
    </source>
</evidence>
<keyword evidence="9" id="KW-0325">Glycoprotein</keyword>
<dbReference type="GO" id="GO:0016757">
    <property type="term" value="F:glycosyltransferase activity"/>
    <property type="evidence" value="ECO:0007669"/>
    <property type="project" value="UniProtKB-KW"/>
</dbReference>
<dbReference type="HOGENOM" id="CLU_027506_1_1_1"/>
<dbReference type="Proteomes" id="UP000053259">
    <property type="component" value="Unassembled WGS sequence"/>
</dbReference>
<evidence type="ECO:0000256" key="13">
    <source>
        <dbReference type="ARBA" id="ARBA00093308"/>
    </source>
</evidence>
<dbReference type="InterPro" id="IPR000757">
    <property type="entry name" value="Beta-glucanase-like"/>
</dbReference>
<evidence type="ECO:0000256" key="14">
    <source>
        <dbReference type="SAM" id="Phobius"/>
    </source>
</evidence>
<proteinExistence type="inferred from homology"/>
<keyword evidence="8 14" id="KW-0472">Membrane</keyword>
<dbReference type="InterPro" id="IPR050546">
    <property type="entry name" value="Glycosyl_Hydrlase_16"/>
</dbReference>
<protein>
    <recommendedName>
        <fullName evidence="3">chitinase</fullName>
        <ecNumber evidence="3">3.2.1.14</ecNumber>
    </recommendedName>
</protein>
<dbReference type="EC" id="3.2.1.14" evidence="3"/>
<dbReference type="RefSeq" id="XP_016218163.1">
    <property type="nucleotide sequence ID" value="XM_016354068.1"/>
</dbReference>
<dbReference type="InParanoid" id="A0A0D2BAD0"/>
<dbReference type="PANTHER" id="PTHR10963:SF27">
    <property type="entry name" value="GLYCOSIDASE-RELATED"/>
    <property type="match status" value="1"/>
</dbReference>
<evidence type="ECO:0000256" key="15">
    <source>
        <dbReference type="SAM" id="SignalP"/>
    </source>
</evidence>
<keyword evidence="11" id="KW-0961">Cell wall biogenesis/degradation</keyword>
<dbReference type="SUPFAM" id="SSF49899">
    <property type="entry name" value="Concanavalin A-like lectins/glucanases"/>
    <property type="match status" value="1"/>
</dbReference>
<evidence type="ECO:0000256" key="8">
    <source>
        <dbReference type="ARBA" id="ARBA00023136"/>
    </source>
</evidence>
<evidence type="ECO:0000256" key="6">
    <source>
        <dbReference type="ARBA" id="ARBA00022729"/>
    </source>
</evidence>